<feature type="chain" id="PRO_5014843938" evidence="1">
    <location>
        <begin position="24"/>
        <end position="76"/>
    </location>
</feature>
<feature type="signal peptide" evidence="1">
    <location>
        <begin position="1"/>
        <end position="23"/>
    </location>
</feature>
<dbReference type="EMBL" id="GGFM01011025">
    <property type="protein sequence ID" value="MBW31776.1"/>
    <property type="molecule type" value="Transcribed_RNA"/>
</dbReference>
<dbReference type="AlphaFoldDB" id="A0A2M3ZT88"/>
<proteinExistence type="predicted"/>
<evidence type="ECO:0000313" key="2">
    <source>
        <dbReference type="EMBL" id="MBW31776.1"/>
    </source>
</evidence>
<sequence>MDHGGLTATTLLLLLLLRPRGRLFTAPRIAGHTSICQCHGATVHVTCQHLRYVQGRQFHLLVGVAGLQWTRLRRTQ</sequence>
<accession>A0A2M3ZT88</accession>
<name>A0A2M3ZT88_9DIPT</name>
<evidence type="ECO:0000256" key="1">
    <source>
        <dbReference type="SAM" id="SignalP"/>
    </source>
</evidence>
<organism evidence="2">
    <name type="scientific">Anopheles braziliensis</name>
    <dbReference type="NCBI Taxonomy" id="58242"/>
    <lineage>
        <taxon>Eukaryota</taxon>
        <taxon>Metazoa</taxon>
        <taxon>Ecdysozoa</taxon>
        <taxon>Arthropoda</taxon>
        <taxon>Hexapoda</taxon>
        <taxon>Insecta</taxon>
        <taxon>Pterygota</taxon>
        <taxon>Neoptera</taxon>
        <taxon>Endopterygota</taxon>
        <taxon>Diptera</taxon>
        <taxon>Nematocera</taxon>
        <taxon>Culicoidea</taxon>
        <taxon>Culicidae</taxon>
        <taxon>Anophelinae</taxon>
        <taxon>Anopheles</taxon>
    </lineage>
</organism>
<reference evidence="2" key="1">
    <citation type="submission" date="2018-01" db="EMBL/GenBank/DDBJ databases">
        <title>An insight into the sialome of Amazonian anophelines.</title>
        <authorList>
            <person name="Ribeiro J.M."/>
            <person name="Scarpassa V."/>
            <person name="Calvo E."/>
        </authorList>
    </citation>
    <scope>NUCLEOTIDE SEQUENCE</scope>
    <source>
        <tissue evidence="2">Salivary glands</tissue>
    </source>
</reference>
<protein>
    <submittedName>
        <fullName evidence="2">Putative secreted peptide</fullName>
    </submittedName>
</protein>
<keyword evidence="1" id="KW-0732">Signal</keyword>